<dbReference type="InterPro" id="IPR003615">
    <property type="entry name" value="HNH_nuc"/>
</dbReference>
<organism evidence="2 3">
    <name type="scientific">Roseinatronobacter ekhonensis</name>
    <dbReference type="NCBI Taxonomy" id="254356"/>
    <lineage>
        <taxon>Bacteria</taxon>
        <taxon>Pseudomonadati</taxon>
        <taxon>Pseudomonadota</taxon>
        <taxon>Alphaproteobacteria</taxon>
        <taxon>Rhodobacterales</taxon>
        <taxon>Paracoccaceae</taxon>
        <taxon>Roseinatronobacter</taxon>
    </lineage>
</organism>
<name>A0A3B0MYQ8_9RHOB</name>
<evidence type="ECO:0000259" key="1">
    <source>
        <dbReference type="SMART" id="SM00507"/>
    </source>
</evidence>
<feature type="domain" description="HNH nuclease" evidence="1">
    <location>
        <begin position="128"/>
        <end position="180"/>
    </location>
</feature>
<dbReference type="PANTHER" id="PTHR33877:SF2">
    <property type="entry name" value="OS07G0170200 PROTEIN"/>
    <property type="match status" value="1"/>
</dbReference>
<reference evidence="3" key="1">
    <citation type="submission" date="2018-08" db="EMBL/GenBank/DDBJ databases">
        <authorList>
            <person name="Rodrigo-Torres L."/>
            <person name="Arahal R. D."/>
            <person name="Lucena T."/>
        </authorList>
    </citation>
    <scope>NUCLEOTIDE SEQUENCE [LARGE SCALE GENOMIC DNA]</scope>
    <source>
        <strain evidence="3">CECT 7235</strain>
    </source>
</reference>
<dbReference type="OrthoDB" id="7059636at2"/>
<accession>A0A3B0MYQ8</accession>
<protein>
    <recommendedName>
        <fullName evidence="1">HNH nuclease domain-containing protein</fullName>
    </recommendedName>
</protein>
<dbReference type="Pfam" id="PF01844">
    <property type="entry name" value="HNH"/>
    <property type="match status" value="1"/>
</dbReference>
<dbReference type="Proteomes" id="UP000272908">
    <property type="component" value="Unassembled WGS sequence"/>
</dbReference>
<dbReference type="GO" id="GO:0003676">
    <property type="term" value="F:nucleic acid binding"/>
    <property type="evidence" value="ECO:0007669"/>
    <property type="project" value="InterPro"/>
</dbReference>
<dbReference type="PANTHER" id="PTHR33877">
    <property type="entry name" value="SLL1193 PROTEIN"/>
    <property type="match status" value="1"/>
</dbReference>
<sequence length="235" mass="26320">MKFEIGQELQVFSDHVAPVLGVYEQAIFIYLFRHSYLEGSDKVTIGMRTAAKKMGFGSGDGSRPMSEATMTKKIQSLEDKGLIKKIDSGRTGTVLHVKLPTETEYFRIIEEAPEALSVEDLDFFKDPVGREAILIREGSRCFYCFASLDRNNYVMEHVVSRPEGDGGYKNIVAACRSCNNKKSEKSADTHLRNLYRARVLSEEEFQERLQALDDLGAGKLIPDMDAAVALETTHP</sequence>
<proteinExistence type="predicted"/>
<evidence type="ECO:0000313" key="3">
    <source>
        <dbReference type="Proteomes" id="UP000272908"/>
    </source>
</evidence>
<dbReference type="Gene3D" id="1.10.30.50">
    <property type="match status" value="1"/>
</dbReference>
<keyword evidence="3" id="KW-1185">Reference proteome</keyword>
<dbReference type="SMART" id="SM00507">
    <property type="entry name" value="HNHc"/>
    <property type="match status" value="1"/>
</dbReference>
<dbReference type="AlphaFoldDB" id="A0A3B0MYQ8"/>
<dbReference type="InterPro" id="IPR002711">
    <property type="entry name" value="HNH"/>
</dbReference>
<dbReference type="EMBL" id="UIHC01000080">
    <property type="protein sequence ID" value="SUZ33844.1"/>
    <property type="molecule type" value="Genomic_DNA"/>
</dbReference>
<dbReference type="InterPro" id="IPR052892">
    <property type="entry name" value="NA-targeting_endonuclease"/>
</dbReference>
<evidence type="ECO:0000313" key="2">
    <source>
        <dbReference type="EMBL" id="SUZ33844.1"/>
    </source>
</evidence>
<dbReference type="CDD" id="cd00085">
    <property type="entry name" value="HNHc"/>
    <property type="match status" value="1"/>
</dbReference>
<gene>
    <name evidence="2" type="ORF">ROE7235_03619</name>
</gene>
<dbReference type="GO" id="GO:0004519">
    <property type="term" value="F:endonuclease activity"/>
    <property type="evidence" value="ECO:0007669"/>
    <property type="project" value="InterPro"/>
</dbReference>
<dbReference type="GO" id="GO:0008270">
    <property type="term" value="F:zinc ion binding"/>
    <property type="evidence" value="ECO:0007669"/>
    <property type="project" value="InterPro"/>
</dbReference>
<dbReference type="RefSeq" id="WP_147434262.1">
    <property type="nucleotide sequence ID" value="NZ_UIHC01000080.1"/>
</dbReference>